<feature type="compositionally biased region" description="Polar residues" evidence="1">
    <location>
        <begin position="34"/>
        <end position="44"/>
    </location>
</feature>
<evidence type="ECO:0000313" key="3">
    <source>
        <dbReference type="EMBL" id="TWU58113.1"/>
    </source>
</evidence>
<evidence type="ECO:0008006" key="5">
    <source>
        <dbReference type="Google" id="ProtNLM"/>
    </source>
</evidence>
<evidence type="ECO:0000256" key="2">
    <source>
        <dbReference type="SAM" id="SignalP"/>
    </source>
</evidence>
<reference evidence="3 4" key="1">
    <citation type="submission" date="2019-02" db="EMBL/GenBank/DDBJ databases">
        <title>Deep-cultivation of Planctomycetes and their phenomic and genomic characterization uncovers novel biology.</title>
        <authorList>
            <person name="Wiegand S."/>
            <person name="Jogler M."/>
            <person name="Boedeker C."/>
            <person name="Pinto D."/>
            <person name="Vollmers J."/>
            <person name="Rivas-Marin E."/>
            <person name="Kohn T."/>
            <person name="Peeters S.H."/>
            <person name="Heuer A."/>
            <person name="Rast P."/>
            <person name="Oberbeckmann S."/>
            <person name="Bunk B."/>
            <person name="Jeske O."/>
            <person name="Meyerdierks A."/>
            <person name="Storesund J.E."/>
            <person name="Kallscheuer N."/>
            <person name="Luecker S."/>
            <person name="Lage O.M."/>
            <person name="Pohl T."/>
            <person name="Merkel B.J."/>
            <person name="Hornburger P."/>
            <person name="Mueller R.-W."/>
            <person name="Bruemmer F."/>
            <person name="Labrenz M."/>
            <person name="Spormann A.M."/>
            <person name="Op Den Camp H."/>
            <person name="Overmann J."/>
            <person name="Amann R."/>
            <person name="Jetten M.S.M."/>
            <person name="Mascher T."/>
            <person name="Medema M.H."/>
            <person name="Devos D.P."/>
            <person name="Kaster A.-K."/>
            <person name="Ovreas L."/>
            <person name="Rohde M."/>
            <person name="Galperin M.Y."/>
            <person name="Jogler C."/>
        </authorList>
    </citation>
    <scope>NUCLEOTIDE SEQUENCE [LARGE SCALE GENOMIC DNA]</scope>
    <source>
        <strain evidence="3 4">Poly59</strain>
    </source>
</reference>
<feature type="signal peptide" evidence="2">
    <location>
        <begin position="1"/>
        <end position="22"/>
    </location>
</feature>
<evidence type="ECO:0000256" key="1">
    <source>
        <dbReference type="SAM" id="MobiDB-lite"/>
    </source>
</evidence>
<protein>
    <recommendedName>
        <fullName evidence="5">Tetratricopeptide repeat protein</fullName>
    </recommendedName>
</protein>
<dbReference type="AlphaFoldDB" id="A0A5C6F8P2"/>
<dbReference type="Gene3D" id="1.25.40.10">
    <property type="entry name" value="Tetratricopeptide repeat domain"/>
    <property type="match status" value="1"/>
</dbReference>
<dbReference type="OrthoDB" id="222645at2"/>
<dbReference type="EMBL" id="SJPX01000001">
    <property type="protein sequence ID" value="TWU58113.1"/>
    <property type="molecule type" value="Genomic_DNA"/>
</dbReference>
<proteinExistence type="predicted"/>
<feature type="region of interest" description="Disordered" evidence="1">
    <location>
        <begin position="25"/>
        <end position="44"/>
    </location>
</feature>
<accession>A0A5C6F8P2</accession>
<keyword evidence="2" id="KW-0732">Signal</keyword>
<dbReference type="InterPro" id="IPR011990">
    <property type="entry name" value="TPR-like_helical_dom_sf"/>
</dbReference>
<name>A0A5C6F8P2_9BACT</name>
<sequence precursor="true">MAIIARCAVLLAVSAGLTAAAAAQMPSGTPPYETLNSDSQASDTQRMDYQGWIQELSQQDYSTRQNATIQMWKNRDGSRDAVQQAARDPDPEIAGRARWILRQWRRGALPDTPPEISRLLQNSDQPAAVEQLLEAGQFVAAVVAVEESAGTVDRELIQRRINSALLRRFPIYVRAAMQSESIGDLLDLIGLVANSNEMVACRLDMMKLLSIPISDDNLLPRSATTWPIAQRNEATAMLLIKLDRYDDAIQVAKDSGDETLLLNCQKIASRWRDIADQQHALALATEPGSYEHYVRYGYVLMAADRCDDQQLFEDSCEQMIAPEKPTVALMNAQNEKLPVAGSVRWRYLASHGKVDKALTILDRMSDEDAAQLATDSSRVLHAFEVLGFPIDQIDAELSGWIKVATDAQRKLGKEELSPEIGRLLVLMQSLITVGRDDAAWIIANRLSYSNLEVEYQRTYRMADYVNTSLTVTKRSDWIPRLAINPVDRSVSQESMEIVARALPEADGTTIEIVMESLGKMDPRKSTEEKFLAAFELLDGRVPNWGDGPFDFETFFETVTRPLSTRTIPGSQGRTTPIYANKNVALMFSRLGETNWGSQCLRRLAETGDTTALFMLAEQALDSGQADVAQQLFEMVYQKVESQRRVGGGDTALAVKSLVGMWTIARRAGDAEQSAELLRELRFALCSPDSTTQYTLAGYFSDRDEKDLAIDVYRNLLAVKAFGSSDSVDFYKATRGFALAARTDFPDEAARWFDLAVLHSISTNDFRASAFVTLPMYVHRWALEAAINDGDEAKAKYQIDRLLSLDPLDIDLAERLLPEMRKAGMESLADEAFDRVMDEGIRYTEKFSLDAMACNNLAWVAAMNEKRLGEARQLSEMAVRVEPDSAIYRDTLAEILFLVGEKKQALEIEKACLIDDPGQWHLHEQVERFSKP</sequence>
<gene>
    <name evidence="3" type="ORF">Poly59_10220</name>
</gene>
<organism evidence="3 4">
    <name type="scientific">Rubripirellula reticaptiva</name>
    <dbReference type="NCBI Taxonomy" id="2528013"/>
    <lineage>
        <taxon>Bacteria</taxon>
        <taxon>Pseudomonadati</taxon>
        <taxon>Planctomycetota</taxon>
        <taxon>Planctomycetia</taxon>
        <taxon>Pirellulales</taxon>
        <taxon>Pirellulaceae</taxon>
        <taxon>Rubripirellula</taxon>
    </lineage>
</organism>
<dbReference type="SUPFAM" id="SSF48452">
    <property type="entry name" value="TPR-like"/>
    <property type="match status" value="1"/>
</dbReference>
<feature type="chain" id="PRO_5022825629" description="Tetratricopeptide repeat protein" evidence="2">
    <location>
        <begin position="23"/>
        <end position="931"/>
    </location>
</feature>
<dbReference type="SUPFAM" id="SSF81901">
    <property type="entry name" value="HCP-like"/>
    <property type="match status" value="1"/>
</dbReference>
<dbReference type="RefSeq" id="WP_146532896.1">
    <property type="nucleotide sequence ID" value="NZ_SJPX01000001.1"/>
</dbReference>
<evidence type="ECO:0000313" key="4">
    <source>
        <dbReference type="Proteomes" id="UP000317977"/>
    </source>
</evidence>
<dbReference type="Proteomes" id="UP000317977">
    <property type="component" value="Unassembled WGS sequence"/>
</dbReference>
<comment type="caution">
    <text evidence="3">The sequence shown here is derived from an EMBL/GenBank/DDBJ whole genome shotgun (WGS) entry which is preliminary data.</text>
</comment>
<keyword evidence="4" id="KW-1185">Reference proteome</keyword>